<keyword evidence="2" id="KW-0804">Transcription</keyword>
<dbReference type="Gene3D" id="1.10.10.10">
    <property type="entry name" value="Winged helix-like DNA-binding domain superfamily/Winged helix DNA-binding domain"/>
    <property type="match status" value="1"/>
</dbReference>
<dbReference type="PRINTS" id="PR00037">
    <property type="entry name" value="HTHLACR"/>
</dbReference>
<feature type="domain" description="HTH deoR-type" evidence="3">
    <location>
        <begin position="2"/>
        <end position="57"/>
    </location>
</feature>
<dbReference type="Proteomes" id="UP001164714">
    <property type="component" value="Chromosome"/>
</dbReference>
<dbReference type="GO" id="GO:0003700">
    <property type="term" value="F:DNA-binding transcription factor activity"/>
    <property type="evidence" value="ECO:0007669"/>
    <property type="project" value="InterPro"/>
</dbReference>
<evidence type="ECO:0000313" key="4">
    <source>
        <dbReference type="EMBL" id="WAT24403.1"/>
    </source>
</evidence>
<dbReference type="InterPro" id="IPR050313">
    <property type="entry name" value="Carb_Metab_HTH_regulators"/>
</dbReference>
<dbReference type="PANTHER" id="PTHR30363:SF60">
    <property type="entry name" value="HTH-TYPE TRANSCRIPTIONAL REGULATOR IOLR"/>
    <property type="match status" value="1"/>
</dbReference>
<dbReference type="InterPro" id="IPR037171">
    <property type="entry name" value="NagB/RpiA_transferase-like"/>
</dbReference>
<dbReference type="InterPro" id="IPR001034">
    <property type="entry name" value="DeoR_HTH"/>
</dbReference>
<evidence type="ECO:0000259" key="3">
    <source>
        <dbReference type="PROSITE" id="PS51000"/>
    </source>
</evidence>
<accession>A0AA47GB66</accession>
<dbReference type="Pfam" id="PF08220">
    <property type="entry name" value="HTH_DeoR"/>
    <property type="match status" value="1"/>
</dbReference>
<dbReference type="GO" id="GO:0003677">
    <property type="term" value="F:DNA binding"/>
    <property type="evidence" value="ECO:0007669"/>
    <property type="project" value="UniProtKB-KW"/>
</dbReference>
<name>A0AA47GB66_9LACT</name>
<dbReference type="EMBL" id="CP114063">
    <property type="protein sequence ID" value="WAT24403.1"/>
    <property type="molecule type" value="Genomic_DNA"/>
</dbReference>
<dbReference type="PANTHER" id="PTHR30363">
    <property type="entry name" value="HTH-TYPE TRANSCRIPTIONAL REGULATOR SRLR-RELATED"/>
    <property type="match status" value="1"/>
</dbReference>
<dbReference type="AlphaFoldDB" id="A0AA47GB66"/>
<protein>
    <submittedName>
        <fullName evidence="4">DeoR/GlpR family DNA-binding transcription regulator</fullName>
    </submittedName>
</protein>
<keyword evidence="1" id="KW-0805">Transcription regulation</keyword>
<evidence type="ECO:0000256" key="2">
    <source>
        <dbReference type="ARBA" id="ARBA00023163"/>
    </source>
</evidence>
<proteinExistence type="predicted"/>
<evidence type="ECO:0000256" key="1">
    <source>
        <dbReference type="ARBA" id="ARBA00023015"/>
    </source>
</evidence>
<dbReference type="Gene3D" id="3.40.50.1360">
    <property type="match status" value="1"/>
</dbReference>
<dbReference type="SMART" id="SM01134">
    <property type="entry name" value="DeoRC"/>
    <property type="match status" value="1"/>
</dbReference>
<sequence>MKTQRQTDIRELTQKMGSVSLDELCRIFNVSKNTIRRDVNELAKDGLVEKVYGGIKAVDDQVISYTQRDVTNKNAKNTIASLAASRIQNGDIIFIDSGTTTAQMVDFFSENISCTIITNNFDVIKKCVDFPNIILIVIGSLYKQTTRSFISLNNEINVSHYNITKSFMACTGFSIEAGLTNTDPYEHAIKKIICEKTSEIHILADSSKYEKPTLLTYCRLENIDYFITDATPPTKYVNFFKENDVQVLTD</sequence>
<dbReference type="SMART" id="SM00420">
    <property type="entry name" value="HTH_DEOR"/>
    <property type="match status" value="1"/>
</dbReference>
<gene>
    <name evidence="4" type="ORF">OZ415_09225</name>
</gene>
<reference evidence="4" key="1">
    <citation type="submission" date="2022-12" db="EMBL/GenBank/DDBJ databases">
        <title>Whole genome sequence analysis of a duck derived balloon bacteium Aerococcus urinaeequi henan2020.</title>
        <authorList>
            <person name="Zhang H."/>
            <person name="Qiao H.X."/>
            <person name="Bian C.Z."/>
            <person name="Shu J.C."/>
        </authorList>
    </citation>
    <scope>NUCLEOTIDE SEQUENCE</scope>
    <source>
        <strain evidence="4">2020-HN-1</strain>
    </source>
</reference>
<dbReference type="SUPFAM" id="SSF100950">
    <property type="entry name" value="NagB/RpiA/CoA transferase-like"/>
    <property type="match status" value="1"/>
</dbReference>
<organism evidence="4 5">
    <name type="scientific">Aerococcus urinaeequi</name>
    <dbReference type="NCBI Taxonomy" id="51665"/>
    <lineage>
        <taxon>Bacteria</taxon>
        <taxon>Bacillati</taxon>
        <taxon>Bacillota</taxon>
        <taxon>Bacilli</taxon>
        <taxon>Lactobacillales</taxon>
        <taxon>Aerococcaceae</taxon>
        <taxon>Aerococcus</taxon>
    </lineage>
</organism>
<dbReference type="RefSeq" id="WP_059133944.1">
    <property type="nucleotide sequence ID" value="NZ_CP114063.1"/>
</dbReference>
<evidence type="ECO:0000313" key="5">
    <source>
        <dbReference type="Proteomes" id="UP001164714"/>
    </source>
</evidence>
<dbReference type="InterPro" id="IPR036390">
    <property type="entry name" value="WH_DNA-bd_sf"/>
</dbReference>
<dbReference type="InterPro" id="IPR014036">
    <property type="entry name" value="DeoR-like_C"/>
</dbReference>
<keyword evidence="4" id="KW-0238">DNA-binding</keyword>
<dbReference type="InterPro" id="IPR036388">
    <property type="entry name" value="WH-like_DNA-bd_sf"/>
</dbReference>
<dbReference type="Pfam" id="PF00455">
    <property type="entry name" value="DeoRC"/>
    <property type="match status" value="1"/>
</dbReference>
<dbReference type="SUPFAM" id="SSF46785">
    <property type="entry name" value="Winged helix' DNA-binding domain"/>
    <property type="match status" value="1"/>
</dbReference>
<dbReference type="PROSITE" id="PS51000">
    <property type="entry name" value="HTH_DEOR_2"/>
    <property type="match status" value="1"/>
</dbReference>